<comment type="caution">
    <text evidence="2">The sequence shown here is derived from an EMBL/GenBank/DDBJ whole genome shotgun (WGS) entry which is preliminary data.</text>
</comment>
<gene>
    <name evidence="2" type="ORF">P4R38_19065</name>
</gene>
<dbReference type="Proteomes" id="UP001528912">
    <property type="component" value="Unassembled WGS sequence"/>
</dbReference>
<keyword evidence="1" id="KW-0472">Membrane</keyword>
<evidence type="ECO:0000313" key="2">
    <source>
        <dbReference type="EMBL" id="MDF8266356.1"/>
    </source>
</evidence>
<evidence type="ECO:0000256" key="1">
    <source>
        <dbReference type="SAM" id="Phobius"/>
    </source>
</evidence>
<dbReference type="EMBL" id="JAROAV010000054">
    <property type="protein sequence ID" value="MDF8266356.1"/>
    <property type="molecule type" value="Genomic_DNA"/>
</dbReference>
<reference evidence="2 3" key="1">
    <citation type="submission" date="2023-03" db="EMBL/GenBank/DDBJ databases">
        <title>YIM 133296 draft genome.</title>
        <authorList>
            <person name="Xiong L."/>
        </authorList>
    </citation>
    <scope>NUCLEOTIDE SEQUENCE [LARGE SCALE GENOMIC DNA]</scope>
    <source>
        <strain evidence="2 3">YIM 133296</strain>
    </source>
</reference>
<organism evidence="2 3">
    <name type="scientific">Luteipulveratus flavus</name>
    <dbReference type="NCBI Taxonomy" id="3031728"/>
    <lineage>
        <taxon>Bacteria</taxon>
        <taxon>Bacillati</taxon>
        <taxon>Actinomycetota</taxon>
        <taxon>Actinomycetes</taxon>
        <taxon>Micrococcales</taxon>
        <taxon>Dermacoccaceae</taxon>
        <taxon>Luteipulveratus</taxon>
    </lineage>
</organism>
<keyword evidence="1" id="KW-1133">Transmembrane helix</keyword>
<feature type="transmembrane region" description="Helical" evidence="1">
    <location>
        <begin position="48"/>
        <end position="69"/>
    </location>
</feature>
<protein>
    <submittedName>
        <fullName evidence="2">Uncharacterized protein</fullName>
    </submittedName>
</protein>
<proteinExistence type="predicted"/>
<sequence>MTVQSDVVRRRRRLILPLAALGSLVLVPWTVYIAFALPHHYAARRWEWTWTGFDIALALALGATAWLAWKRRLMTVVTATAAGTMMLIDAWFDAMTATSEDQAESLLTALLLEVPMGLLLLAAAGQITMRVARALAAAAGGSDVPTPWWRLPISHPTAAD</sequence>
<feature type="transmembrane region" description="Helical" evidence="1">
    <location>
        <begin position="14"/>
        <end position="36"/>
    </location>
</feature>
<feature type="transmembrane region" description="Helical" evidence="1">
    <location>
        <begin position="76"/>
        <end position="94"/>
    </location>
</feature>
<feature type="transmembrane region" description="Helical" evidence="1">
    <location>
        <begin position="106"/>
        <end position="124"/>
    </location>
</feature>
<keyword evidence="3" id="KW-1185">Reference proteome</keyword>
<dbReference type="RefSeq" id="WP_277193549.1">
    <property type="nucleotide sequence ID" value="NZ_JAROAV010000054.1"/>
</dbReference>
<accession>A0ABT6CBU0</accession>
<evidence type="ECO:0000313" key="3">
    <source>
        <dbReference type="Proteomes" id="UP001528912"/>
    </source>
</evidence>
<name>A0ABT6CBU0_9MICO</name>
<keyword evidence="1" id="KW-0812">Transmembrane</keyword>